<feature type="compositionally biased region" description="Low complexity" evidence="1">
    <location>
        <begin position="1"/>
        <end position="14"/>
    </location>
</feature>
<evidence type="ECO:0000313" key="3">
    <source>
        <dbReference type="EMBL" id="KAJ4331987.1"/>
    </source>
</evidence>
<dbReference type="Proteomes" id="UP001140562">
    <property type="component" value="Unassembled WGS sequence"/>
</dbReference>
<keyword evidence="4" id="KW-1185">Reference proteome</keyword>
<dbReference type="InterPro" id="IPR018392">
    <property type="entry name" value="LysM"/>
</dbReference>
<reference evidence="3" key="1">
    <citation type="submission" date="2022-10" db="EMBL/GenBank/DDBJ databases">
        <title>Tapping the CABI collections for fungal endophytes: first genome assemblies for Collariella, Neodidymelliopsis, Ascochyta clinopodiicola, Didymella pomorum, Didymosphaeria variabile, Neocosmospora piperis and Neocucurbitaria cava.</title>
        <authorList>
            <person name="Hill R."/>
        </authorList>
    </citation>
    <scope>NUCLEOTIDE SEQUENCE</scope>
    <source>
        <strain evidence="3">IMI 360193</strain>
    </source>
</reference>
<dbReference type="SUPFAM" id="SSF54106">
    <property type="entry name" value="LysM domain"/>
    <property type="match status" value="1"/>
</dbReference>
<feature type="domain" description="LysM" evidence="2">
    <location>
        <begin position="252"/>
        <end position="297"/>
    </location>
</feature>
<gene>
    <name evidence="3" type="ORF">N0V87_008727</name>
</gene>
<dbReference type="AlphaFoldDB" id="A0A9W9BXP9"/>
<feature type="compositionally biased region" description="Polar residues" evidence="1">
    <location>
        <begin position="66"/>
        <end position="76"/>
    </location>
</feature>
<dbReference type="PANTHER" id="PTHR37014">
    <property type="entry name" value="EXPRESSION LETHALITY PROTEIN HEL10, PUTATIVE (AFU_ORTHOLOGUE AFUA_1G06580)-RELATED"/>
    <property type="match status" value="1"/>
</dbReference>
<dbReference type="Gene3D" id="2.30.60.10">
    <property type="entry name" value="Cyanovirin-N"/>
    <property type="match status" value="1"/>
</dbReference>
<dbReference type="CDD" id="cd00118">
    <property type="entry name" value="LysM"/>
    <property type="match status" value="1"/>
</dbReference>
<sequence length="353" mass="37795">MSYNQGGYGQDSYNNGGGYGQQQRGEAAEFYGQGGNNGYGQQQQYGGQSGSGQEPPQYQQLPSAAAHSSNSGRNSHNQGYQNQYGGEGDPEGDRGIMGGIAGGAAGAFGGHKLGGQAGHGTAGTIIGAISGAFAGHKAQDAVGDWKDDRDEKKKWEKQQEEQQKYNQQHHGGPPPEHHRRDSNDERSRGDFGGNFTASSRDIRLDAHGDFNLHAQCSRTDGSYSSSTISLNQYIENDNGSFRWSGGSSNGAQTYTVQQGDTLRAIAARFSHCSFEDLARHNNISNPDQIWPGQNLQVPGGGTRGGGNFGASARNVRLERGGQELVAELGPQWHTRTLNLDERIGNRDGCLEFV</sequence>
<dbReference type="InterPro" id="IPR036779">
    <property type="entry name" value="LysM_dom_sf"/>
</dbReference>
<dbReference type="EMBL" id="JAPEUV010000131">
    <property type="protein sequence ID" value="KAJ4331987.1"/>
    <property type="molecule type" value="Genomic_DNA"/>
</dbReference>
<dbReference type="Pfam" id="PF01476">
    <property type="entry name" value="LysM"/>
    <property type="match status" value="1"/>
</dbReference>
<dbReference type="SMART" id="SM00257">
    <property type="entry name" value="LysM"/>
    <property type="match status" value="1"/>
</dbReference>
<name>A0A9W9BXP9_9PLEO</name>
<proteinExistence type="predicted"/>
<dbReference type="PANTHER" id="PTHR37014:SF1">
    <property type="entry name" value="EXPRESSION LETHALITY PROTEIN HEL10, PUTATIVE (AFU_ORTHOLOGUE AFUA_1G06580)-RELATED"/>
    <property type="match status" value="1"/>
</dbReference>
<organism evidence="3 4">
    <name type="scientific">Didymella glomerata</name>
    <dbReference type="NCBI Taxonomy" id="749621"/>
    <lineage>
        <taxon>Eukaryota</taxon>
        <taxon>Fungi</taxon>
        <taxon>Dikarya</taxon>
        <taxon>Ascomycota</taxon>
        <taxon>Pezizomycotina</taxon>
        <taxon>Dothideomycetes</taxon>
        <taxon>Pleosporomycetidae</taxon>
        <taxon>Pleosporales</taxon>
        <taxon>Pleosporineae</taxon>
        <taxon>Didymellaceae</taxon>
        <taxon>Didymella</taxon>
    </lineage>
</organism>
<protein>
    <recommendedName>
        <fullName evidence="2">LysM domain-containing protein</fullName>
    </recommendedName>
</protein>
<dbReference type="InterPro" id="IPR008816">
    <property type="entry name" value="Gly_zipper_2TM_dom"/>
</dbReference>
<accession>A0A9W9BXP9</accession>
<evidence type="ECO:0000259" key="2">
    <source>
        <dbReference type="PROSITE" id="PS51782"/>
    </source>
</evidence>
<feature type="compositionally biased region" description="Basic and acidic residues" evidence="1">
    <location>
        <begin position="175"/>
        <end position="189"/>
    </location>
</feature>
<dbReference type="GO" id="GO:0019867">
    <property type="term" value="C:outer membrane"/>
    <property type="evidence" value="ECO:0007669"/>
    <property type="project" value="InterPro"/>
</dbReference>
<dbReference type="SUPFAM" id="SSF51322">
    <property type="entry name" value="Cyanovirin-N"/>
    <property type="match status" value="1"/>
</dbReference>
<feature type="compositionally biased region" description="Low complexity" evidence="1">
    <location>
        <begin position="39"/>
        <end position="60"/>
    </location>
</feature>
<evidence type="ECO:0000256" key="1">
    <source>
        <dbReference type="SAM" id="MobiDB-lite"/>
    </source>
</evidence>
<dbReference type="OrthoDB" id="2107166at2759"/>
<dbReference type="Pfam" id="PF08881">
    <property type="entry name" value="CVNH"/>
    <property type="match status" value="1"/>
</dbReference>
<dbReference type="Gene3D" id="3.10.350.10">
    <property type="entry name" value="LysM domain"/>
    <property type="match status" value="1"/>
</dbReference>
<comment type="caution">
    <text evidence="3">The sequence shown here is derived from an EMBL/GenBank/DDBJ whole genome shotgun (WGS) entry which is preliminary data.</text>
</comment>
<dbReference type="InterPro" id="IPR036673">
    <property type="entry name" value="Cyanovirin-N_sf"/>
</dbReference>
<evidence type="ECO:0000313" key="4">
    <source>
        <dbReference type="Proteomes" id="UP001140562"/>
    </source>
</evidence>
<dbReference type="PROSITE" id="PS51782">
    <property type="entry name" value="LYSM"/>
    <property type="match status" value="1"/>
</dbReference>
<dbReference type="SMART" id="SM01111">
    <property type="entry name" value="CVNH"/>
    <property type="match status" value="1"/>
</dbReference>
<dbReference type="Pfam" id="PF05433">
    <property type="entry name" value="Rick_17kDa_Anti"/>
    <property type="match status" value="1"/>
</dbReference>
<feature type="region of interest" description="Disordered" evidence="1">
    <location>
        <begin position="1"/>
        <end position="98"/>
    </location>
</feature>
<feature type="compositionally biased region" description="Basic and acidic residues" evidence="1">
    <location>
        <begin position="140"/>
        <end position="163"/>
    </location>
</feature>
<dbReference type="InterPro" id="IPR011058">
    <property type="entry name" value="Cyanovirin-N"/>
</dbReference>
<feature type="region of interest" description="Disordered" evidence="1">
    <location>
        <begin position="140"/>
        <end position="197"/>
    </location>
</feature>